<dbReference type="Pfam" id="PF04909">
    <property type="entry name" value="Amidohydro_2"/>
    <property type="match status" value="1"/>
</dbReference>
<dbReference type="Proteomes" id="UP000298860">
    <property type="component" value="Unassembled WGS sequence"/>
</dbReference>
<keyword evidence="2" id="KW-0378">Hydrolase</keyword>
<protein>
    <submittedName>
        <fullName evidence="2">Amidohydrolase</fullName>
    </submittedName>
</protein>
<reference evidence="3" key="1">
    <citation type="submission" date="2019-04" db="EMBL/GenBank/DDBJ databases">
        <title>Draft genome sequence of Pseudonocardiaceae bacterium SL3-2-4.</title>
        <authorList>
            <person name="Ningsih F."/>
            <person name="Yokota A."/>
            <person name="Sakai Y."/>
            <person name="Nanatani K."/>
            <person name="Yabe S."/>
            <person name="Oetari A."/>
            <person name="Sjamsuridzal W."/>
        </authorList>
    </citation>
    <scope>NUCLEOTIDE SEQUENCE [LARGE SCALE GENOMIC DNA]</scope>
    <source>
        <strain evidence="3">SL3-2-4</strain>
    </source>
</reference>
<gene>
    <name evidence="2" type="ORF">GTS_21710</name>
</gene>
<dbReference type="PANTHER" id="PTHR43383:SF2">
    <property type="entry name" value="AMIDOHYDROLASE 2 FAMILY PROTEIN"/>
    <property type="match status" value="1"/>
</dbReference>
<sequence length="371" mass="39105">MVTDGLPLVDQHCHGVRAEDVDRAGFERLLTEAAEVPAHRSTFDSLLGLAVRRWCAPALDLPPHAPAEAYLARRGELGWREVSRRLLSATGTAAWLVDTGLTPFPITAPAELAGLAGGAGYEVVRLEAVAERVAASGAGAAELPGAVLDAVCAAARRAVGLKSVVAYRAGLALPAEPPAEGEVRTAAGRWLAVGGRLTDPVLLAWLVHQGARLGAERGLPLQLHTGFGDPDLRLHRADPALLTDFLAATRRLGGTVVLLHCWPYHRNAAYLAHVFGHVRLDVGLAVPYVGTRADAVLAELFELAPFGALCYASDGFGLPELHHLGALLWRRGLGRLLDRWLAEDVLTAADAERIAIAVTSGNAASAYPLAG</sequence>
<dbReference type="AlphaFoldDB" id="A0A4D4J779"/>
<dbReference type="SUPFAM" id="SSF51556">
    <property type="entry name" value="Metallo-dependent hydrolases"/>
    <property type="match status" value="1"/>
</dbReference>
<name>A0A4D4J779_9PSEU</name>
<feature type="domain" description="Amidohydrolase-related" evidence="1">
    <location>
        <begin position="114"/>
        <end position="369"/>
    </location>
</feature>
<proteinExistence type="predicted"/>
<dbReference type="PANTHER" id="PTHR43383">
    <property type="entry name" value="NODULIN 6"/>
    <property type="match status" value="1"/>
</dbReference>
<dbReference type="InterPro" id="IPR032466">
    <property type="entry name" value="Metal_Hydrolase"/>
</dbReference>
<dbReference type="Gene3D" id="3.20.20.140">
    <property type="entry name" value="Metal-dependent hydrolases"/>
    <property type="match status" value="1"/>
</dbReference>
<accession>A0A4D4J779</accession>
<dbReference type="GO" id="GO:0016787">
    <property type="term" value="F:hydrolase activity"/>
    <property type="evidence" value="ECO:0007669"/>
    <property type="project" value="UniProtKB-KW"/>
</dbReference>
<keyword evidence="3" id="KW-1185">Reference proteome</keyword>
<evidence type="ECO:0000259" key="1">
    <source>
        <dbReference type="Pfam" id="PF04909"/>
    </source>
</evidence>
<dbReference type="RefSeq" id="WP_137813658.1">
    <property type="nucleotide sequence ID" value="NZ_BJFL01000008.1"/>
</dbReference>
<evidence type="ECO:0000313" key="2">
    <source>
        <dbReference type="EMBL" id="GDY30538.1"/>
    </source>
</evidence>
<comment type="caution">
    <text evidence="2">The sequence shown here is derived from an EMBL/GenBank/DDBJ whole genome shotgun (WGS) entry which is preliminary data.</text>
</comment>
<evidence type="ECO:0000313" key="3">
    <source>
        <dbReference type="Proteomes" id="UP000298860"/>
    </source>
</evidence>
<organism evidence="2 3">
    <name type="scientific">Gandjariella thermophila</name>
    <dbReference type="NCBI Taxonomy" id="1931992"/>
    <lineage>
        <taxon>Bacteria</taxon>
        <taxon>Bacillati</taxon>
        <taxon>Actinomycetota</taxon>
        <taxon>Actinomycetes</taxon>
        <taxon>Pseudonocardiales</taxon>
        <taxon>Pseudonocardiaceae</taxon>
        <taxon>Gandjariella</taxon>
    </lineage>
</organism>
<dbReference type="OrthoDB" id="8244441at2"/>
<dbReference type="InterPro" id="IPR006680">
    <property type="entry name" value="Amidohydro-rel"/>
</dbReference>
<dbReference type="EMBL" id="BJFL01000008">
    <property type="protein sequence ID" value="GDY30538.1"/>
    <property type="molecule type" value="Genomic_DNA"/>
</dbReference>